<reference evidence="7" key="1">
    <citation type="submission" date="2022-12" db="EMBL/GenBank/DDBJ databases">
        <title>Bacterial isolates from different developmental stages of Nematostella vectensis.</title>
        <authorList>
            <person name="Fraune S."/>
        </authorList>
    </citation>
    <scope>NUCLEOTIDE SEQUENCE</scope>
    <source>
        <strain evidence="7">G21630-S1</strain>
    </source>
</reference>
<comment type="catalytic activity">
    <reaction evidence="6">
        <text>Na(+)(in) + 2 H(+)(out) = Na(+)(out) + 2 H(+)(in)</text>
        <dbReference type="Rhea" id="RHEA:29251"/>
        <dbReference type="ChEBI" id="CHEBI:15378"/>
        <dbReference type="ChEBI" id="CHEBI:29101"/>
    </reaction>
</comment>
<keyword evidence="6" id="KW-0406">Ion transport</keyword>
<dbReference type="NCBIfam" id="TIGR00773">
    <property type="entry name" value="NhaA"/>
    <property type="match status" value="1"/>
</dbReference>
<dbReference type="InterPro" id="IPR023171">
    <property type="entry name" value="Na/H_antiporter_dom_sf"/>
</dbReference>
<keyword evidence="8" id="KW-1185">Reference proteome</keyword>
<feature type="transmembrane region" description="Helical" evidence="6">
    <location>
        <begin position="182"/>
        <end position="198"/>
    </location>
</feature>
<dbReference type="Pfam" id="PF06965">
    <property type="entry name" value="Na_H_antiport_1"/>
    <property type="match status" value="1"/>
</dbReference>
<dbReference type="EMBL" id="JAPWGY010000003">
    <property type="protein sequence ID" value="MCZ4281335.1"/>
    <property type="molecule type" value="Genomic_DNA"/>
</dbReference>
<dbReference type="NCBIfam" id="NF007111">
    <property type="entry name" value="PRK09560.1"/>
    <property type="match status" value="1"/>
</dbReference>
<gene>
    <name evidence="6 7" type="primary">nhaA</name>
    <name evidence="7" type="ORF">O4H49_11135</name>
</gene>
<comment type="caution">
    <text evidence="7">The sequence shown here is derived from an EMBL/GenBank/DDBJ whole genome shotgun (WGS) entry which is preliminary data.</text>
</comment>
<organism evidence="7 8">
    <name type="scientific">Kiloniella laminariae</name>
    <dbReference type="NCBI Taxonomy" id="454162"/>
    <lineage>
        <taxon>Bacteria</taxon>
        <taxon>Pseudomonadati</taxon>
        <taxon>Pseudomonadota</taxon>
        <taxon>Alphaproteobacteria</taxon>
        <taxon>Rhodospirillales</taxon>
        <taxon>Kiloniellaceae</taxon>
        <taxon>Kiloniella</taxon>
    </lineage>
</organism>
<dbReference type="PANTHER" id="PTHR30341">
    <property type="entry name" value="SODIUM ION/PROTON ANTIPORTER NHAA-RELATED"/>
    <property type="match status" value="1"/>
</dbReference>
<evidence type="ECO:0000256" key="3">
    <source>
        <dbReference type="ARBA" id="ARBA00022692"/>
    </source>
</evidence>
<keyword evidence="6" id="KW-0813">Transport</keyword>
<accession>A0ABT4LJP9</accession>
<feature type="transmembrane region" description="Helical" evidence="6">
    <location>
        <begin position="364"/>
        <end position="381"/>
    </location>
</feature>
<keyword evidence="6" id="KW-0739">Sodium transport</keyword>
<evidence type="ECO:0000256" key="6">
    <source>
        <dbReference type="HAMAP-Rule" id="MF_01844"/>
    </source>
</evidence>
<feature type="transmembrane region" description="Helical" evidence="6">
    <location>
        <begin position="99"/>
        <end position="118"/>
    </location>
</feature>
<evidence type="ECO:0000313" key="8">
    <source>
        <dbReference type="Proteomes" id="UP001069802"/>
    </source>
</evidence>
<keyword evidence="2 6" id="KW-1003">Cell membrane</keyword>
<feature type="transmembrane region" description="Helical" evidence="6">
    <location>
        <begin position="60"/>
        <end position="78"/>
    </location>
</feature>
<feature type="transmembrane region" description="Helical" evidence="6">
    <location>
        <begin position="210"/>
        <end position="238"/>
    </location>
</feature>
<feature type="transmembrane region" description="Helical" evidence="6">
    <location>
        <begin position="156"/>
        <end position="176"/>
    </location>
</feature>
<comment type="function">
    <text evidence="6">Na(+)/H(+) antiporter that extrudes sodium in exchange for external protons.</text>
</comment>
<feature type="transmembrane region" description="Helical" evidence="6">
    <location>
        <begin position="258"/>
        <end position="284"/>
    </location>
</feature>
<dbReference type="RefSeq" id="WP_269423494.1">
    <property type="nucleotide sequence ID" value="NZ_JAPWGY010000003.1"/>
</dbReference>
<keyword evidence="6" id="KW-0050">Antiport</keyword>
<dbReference type="NCBIfam" id="NF007112">
    <property type="entry name" value="PRK09561.1"/>
    <property type="match status" value="1"/>
</dbReference>
<dbReference type="HAMAP" id="MF_01844">
    <property type="entry name" value="NhaA"/>
    <property type="match status" value="1"/>
</dbReference>
<protein>
    <recommendedName>
        <fullName evidence="6">Na(+)/H(+) antiporter NhaA</fullName>
    </recommendedName>
    <alternativeName>
        <fullName evidence="6">Sodium/proton antiporter NhaA</fullName>
    </alternativeName>
</protein>
<evidence type="ECO:0000256" key="4">
    <source>
        <dbReference type="ARBA" id="ARBA00022989"/>
    </source>
</evidence>
<evidence type="ECO:0000256" key="5">
    <source>
        <dbReference type="ARBA" id="ARBA00023136"/>
    </source>
</evidence>
<evidence type="ECO:0000313" key="7">
    <source>
        <dbReference type="EMBL" id="MCZ4281335.1"/>
    </source>
</evidence>
<keyword evidence="6" id="KW-0915">Sodium</keyword>
<feature type="transmembrane region" description="Helical" evidence="6">
    <location>
        <begin position="330"/>
        <end position="352"/>
    </location>
</feature>
<dbReference type="Gene3D" id="1.20.1530.10">
    <property type="entry name" value="Na+/H+ antiporter like domain"/>
    <property type="match status" value="1"/>
</dbReference>
<dbReference type="Proteomes" id="UP001069802">
    <property type="component" value="Unassembled WGS sequence"/>
</dbReference>
<sequence>MPARMIKNFLQLESAGGIILILAALLALLFSNSPLASLYADSLATPFTIALGDLALSKPVLLWINDGFMAVFFLLIGLELKREILEGQLSSKDQIALPTVAAIGGMAIPALIFVGFNWGEADNINGWAIPSATDIAFALGIMALLGNRVPLSLKILLTAIAIIDDLGAIVIIALFYTAELSVVSLGLAAVALIGLFVLNRVGVTAKTPYILVGIVLWVCVLKSGVHATLAGVAIGFAIPLKGKNKGSPSPLCDLEHSLHPWVAYMILPIFAFANAGVSLAGITFESAVTPLTLGIAAGLFLGKQIGVFGFTWLAVKARFCRLPEDLNWRHIYALSLLTGIGFTMSLFIGGLAFEGPAMGGQVRIGVLSGSLVAALSGYFFLKFTLRNQKSPAV</sequence>
<keyword evidence="3 6" id="KW-0812">Transmembrane</keyword>
<name>A0ABT4LJP9_9PROT</name>
<evidence type="ECO:0000256" key="2">
    <source>
        <dbReference type="ARBA" id="ARBA00022475"/>
    </source>
</evidence>
<feature type="transmembrane region" description="Helical" evidence="6">
    <location>
        <begin position="124"/>
        <end position="144"/>
    </location>
</feature>
<proteinExistence type="inferred from homology"/>
<keyword evidence="4 6" id="KW-1133">Transmembrane helix</keyword>
<feature type="transmembrane region" description="Helical" evidence="6">
    <location>
        <begin position="291"/>
        <end position="315"/>
    </location>
</feature>
<comment type="subcellular location">
    <subcellularLocation>
        <location evidence="1">Cell inner membrane</location>
        <topology evidence="1">Multi-pass membrane protein</topology>
    </subcellularLocation>
    <subcellularLocation>
        <location evidence="6">Cell membrane</location>
        <topology evidence="6">Multi-pass membrane protein</topology>
    </subcellularLocation>
</comment>
<evidence type="ECO:0000256" key="1">
    <source>
        <dbReference type="ARBA" id="ARBA00004429"/>
    </source>
</evidence>
<dbReference type="PANTHER" id="PTHR30341:SF0">
    <property type="entry name" value="NA(+)_H(+) ANTIPORTER NHAA"/>
    <property type="match status" value="1"/>
</dbReference>
<keyword evidence="5 6" id="KW-0472">Membrane</keyword>
<dbReference type="InterPro" id="IPR004670">
    <property type="entry name" value="NhaA"/>
</dbReference>
<comment type="similarity">
    <text evidence="6">Belongs to the NhaA Na(+)/H(+) (TC 2.A.33) antiporter family.</text>
</comment>